<dbReference type="EMBL" id="QSLN01000020">
    <property type="protein sequence ID" value="RDV81253.1"/>
    <property type="molecule type" value="Genomic_DNA"/>
</dbReference>
<dbReference type="OrthoDB" id="5412507at2"/>
<dbReference type="Proteomes" id="UP000256329">
    <property type="component" value="Unassembled WGS sequence"/>
</dbReference>
<accession>A0A3D8P373</accession>
<gene>
    <name evidence="1" type="ORF">DXX99_09435</name>
</gene>
<dbReference type="InterPro" id="IPR043129">
    <property type="entry name" value="ATPase_NBD"/>
</dbReference>
<proteinExistence type="predicted"/>
<sequence>MLVSVDLGYGYTKAVREAARREVGQAIAQAVHGAWSEKADWLDRVLLAGGGAVDFYGEIARLFPGAELVPDPQWANALGFYRLAREVGV</sequence>
<dbReference type="SUPFAM" id="SSF53067">
    <property type="entry name" value="Actin-like ATPase domain"/>
    <property type="match status" value="1"/>
</dbReference>
<dbReference type="AlphaFoldDB" id="A0A3D8P373"/>
<dbReference type="Gene3D" id="3.30.420.40">
    <property type="match status" value="1"/>
</dbReference>
<organism evidence="1 2">
    <name type="scientific">Ammonifex thiophilus</name>
    <dbReference type="NCBI Taxonomy" id="444093"/>
    <lineage>
        <taxon>Bacteria</taxon>
        <taxon>Bacillati</taxon>
        <taxon>Bacillota</taxon>
        <taxon>Clostridia</taxon>
        <taxon>Thermoanaerobacterales</taxon>
        <taxon>Thermoanaerobacteraceae</taxon>
        <taxon>Ammonifex</taxon>
    </lineage>
</organism>
<evidence type="ECO:0000313" key="1">
    <source>
        <dbReference type="EMBL" id="RDV81253.1"/>
    </source>
</evidence>
<name>A0A3D8P373_9THEO</name>
<evidence type="ECO:0000313" key="2">
    <source>
        <dbReference type="Proteomes" id="UP000256329"/>
    </source>
</evidence>
<reference evidence="1 2" key="1">
    <citation type="submission" date="2018-08" db="EMBL/GenBank/DDBJ databases">
        <title>Form III RuBisCO-mediated autotrophy in Thermodesulfobium bacteria.</title>
        <authorList>
            <person name="Toshchakov S.V."/>
            <person name="Kublanov I.V."/>
            <person name="Frolov E."/>
            <person name="Bonch-Osmolovskaya E.A."/>
            <person name="Tourova T.P."/>
            <person name="Chernych N.A."/>
            <person name="Lebedinsky A.V."/>
        </authorList>
    </citation>
    <scope>NUCLEOTIDE SEQUENCE [LARGE SCALE GENOMIC DNA]</scope>
    <source>
        <strain evidence="1 2">SR</strain>
    </source>
</reference>
<keyword evidence="2" id="KW-1185">Reference proteome</keyword>
<comment type="caution">
    <text evidence="1">The sequence shown here is derived from an EMBL/GenBank/DDBJ whole genome shotgun (WGS) entry which is preliminary data.</text>
</comment>
<dbReference type="RefSeq" id="WP_115793238.1">
    <property type="nucleotide sequence ID" value="NZ_QSLN01000020.1"/>
</dbReference>
<protein>
    <submittedName>
        <fullName evidence="1">Uncharacterized protein</fullName>
    </submittedName>
</protein>